<dbReference type="GO" id="GO:0005737">
    <property type="term" value="C:cytoplasm"/>
    <property type="evidence" value="ECO:0007669"/>
    <property type="project" value="TreeGrafter"/>
</dbReference>
<comment type="caution">
    <text evidence="3">The sequence shown here is derived from an EMBL/GenBank/DDBJ whole genome shotgun (WGS) entry which is preliminary data.</text>
</comment>
<evidence type="ECO:0000313" key="3">
    <source>
        <dbReference type="EMBL" id="ORV99561.1"/>
    </source>
</evidence>
<dbReference type="OrthoDB" id="8673349at2"/>
<dbReference type="InterPro" id="IPR032465">
    <property type="entry name" value="ACMSD"/>
</dbReference>
<dbReference type="AlphaFoldDB" id="A0A1X1XL26"/>
<dbReference type="InterPro" id="IPR006680">
    <property type="entry name" value="Amidohydro-rel"/>
</dbReference>
<dbReference type="InterPro" id="IPR032466">
    <property type="entry name" value="Metal_Hydrolase"/>
</dbReference>
<dbReference type="Pfam" id="PF04909">
    <property type="entry name" value="Amidohydro_2"/>
    <property type="match status" value="1"/>
</dbReference>
<dbReference type="EMBL" id="LQPE01000154">
    <property type="protein sequence ID" value="ORV99561.1"/>
    <property type="molecule type" value="Genomic_DNA"/>
</dbReference>
<dbReference type="RefSeq" id="WP_045381779.1">
    <property type="nucleotide sequence ID" value="NZ_BBKA01000079.1"/>
</dbReference>
<dbReference type="SUPFAM" id="SSF51556">
    <property type="entry name" value="Metallo-dependent hydrolases"/>
    <property type="match status" value="1"/>
</dbReference>
<gene>
    <name evidence="3" type="ORF">AWC14_12065</name>
</gene>
<sequence length="382" mass="42496">MTGSATGIVDSDQHLYESRSMWADHIDPAARDDALSLVDDELGYTWLSWRGARLALADVHLPGDTASCGEHRNRQRAGRPPSYRYDEALPDPYWQPAARLDWLDGAGLSQAVLFPNYGLLWERRLSSSLPALTANMTAWNRWCAAVQAEGRGRLHPVAHLTLRDPQWLETELKSIAAAGIRLAMIGAGPVDGRALSHPDHDRIWSAFVEHAVTPVFHVADQVRVFDDCWYPDDSEDLVPATEAVFLWVPPALALTDLILHGVLDRHPGLRFGVVELSSAWVPQFLLMLDGASDFTARLNGKPVAPLSRRPSEYFLDQVRVSSFSYEDPKALTKNSGDVFMFCSDYPHSEGTATPLDDYHRMGCHEHQMPGLFHGNIDALLGR</sequence>
<protein>
    <recommendedName>
        <fullName evidence="2">Amidohydrolase-related domain-containing protein</fullName>
    </recommendedName>
</protein>
<proteinExistence type="predicted"/>
<keyword evidence="1" id="KW-0456">Lyase</keyword>
<keyword evidence="4" id="KW-1185">Reference proteome</keyword>
<evidence type="ECO:0000259" key="2">
    <source>
        <dbReference type="Pfam" id="PF04909"/>
    </source>
</evidence>
<accession>A0A1X1XL26</accession>
<organism evidence="3 4">
    <name type="scientific">Mycobacterium kyorinense</name>
    <dbReference type="NCBI Taxonomy" id="487514"/>
    <lineage>
        <taxon>Bacteria</taxon>
        <taxon>Bacillati</taxon>
        <taxon>Actinomycetota</taxon>
        <taxon>Actinomycetes</taxon>
        <taxon>Mycobacteriales</taxon>
        <taxon>Mycobacteriaceae</taxon>
        <taxon>Mycobacterium</taxon>
    </lineage>
</organism>
<dbReference type="GO" id="GO:0016787">
    <property type="term" value="F:hydrolase activity"/>
    <property type="evidence" value="ECO:0007669"/>
    <property type="project" value="InterPro"/>
</dbReference>
<dbReference type="PANTHER" id="PTHR21240">
    <property type="entry name" value="2-AMINO-3-CARBOXYLMUCONATE-6-SEMIALDEHYDE DECARBOXYLASE"/>
    <property type="match status" value="1"/>
</dbReference>
<dbReference type="GO" id="GO:0016831">
    <property type="term" value="F:carboxy-lyase activity"/>
    <property type="evidence" value="ECO:0007669"/>
    <property type="project" value="InterPro"/>
</dbReference>
<evidence type="ECO:0000313" key="4">
    <source>
        <dbReference type="Proteomes" id="UP000193487"/>
    </source>
</evidence>
<name>A0A1X1XL26_9MYCO</name>
<feature type="domain" description="Amidohydrolase-related" evidence="2">
    <location>
        <begin position="137"/>
        <end position="381"/>
    </location>
</feature>
<dbReference type="Gene3D" id="3.20.20.140">
    <property type="entry name" value="Metal-dependent hydrolases"/>
    <property type="match status" value="1"/>
</dbReference>
<dbReference type="PANTHER" id="PTHR21240:SF28">
    <property type="entry name" value="ISO-OROTATE DECARBOXYLASE (EUROFUNG)"/>
    <property type="match status" value="1"/>
</dbReference>
<evidence type="ECO:0000256" key="1">
    <source>
        <dbReference type="ARBA" id="ARBA00023239"/>
    </source>
</evidence>
<dbReference type="GO" id="GO:0019748">
    <property type="term" value="P:secondary metabolic process"/>
    <property type="evidence" value="ECO:0007669"/>
    <property type="project" value="TreeGrafter"/>
</dbReference>
<reference evidence="3 4" key="1">
    <citation type="submission" date="2016-01" db="EMBL/GenBank/DDBJ databases">
        <title>The new phylogeny of the genus Mycobacterium.</title>
        <authorList>
            <person name="Tarcisio F."/>
            <person name="Conor M."/>
            <person name="Antonella G."/>
            <person name="Elisabetta G."/>
            <person name="Giulia F.S."/>
            <person name="Sara T."/>
            <person name="Anna F."/>
            <person name="Clotilde B."/>
            <person name="Roberto B."/>
            <person name="Veronica D.S."/>
            <person name="Fabio R."/>
            <person name="Monica P."/>
            <person name="Olivier J."/>
            <person name="Enrico T."/>
            <person name="Nicola S."/>
        </authorList>
    </citation>
    <scope>NUCLEOTIDE SEQUENCE [LARGE SCALE GENOMIC DNA]</scope>
    <source>
        <strain evidence="3 4">DSM 45166</strain>
    </source>
</reference>
<dbReference type="Proteomes" id="UP000193487">
    <property type="component" value="Unassembled WGS sequence"/>
</dbReference>